<evidence type="ECO:0000313" key="2">
    <source>
        <dbReference type="Proteomes" id="UP000678091"/>
    </source>
</evidence>
<dbReference type="Proteomes" id="UP000678091">
    <property type="component" value="Segment"/>
</dbReference>
<evidence type="ECO:0008006" key="3">
    <source>
        <dbReference type="Google" id="ProtNLM"/>
    </source>
</evidence>
<gene>
    <name evidence="1" type="ORF">Medea1_0045</name>
</gene>
<evidence type="ECO:0000313" key="1">
    <source>
        <dbReference type="EMBL" id="QVW29112.1"/>
    </source>
</evidence>
<proteinExistence type="predicted"/>
<accession>A0A8E7FQ53</accession>
<protein>
    <recommendedName>
        <fullName evidence="3">DUF2591 domain-containing protein</fullName>
    </recommendedName>
</protein>
<name>A0A8E7FQ53_9CAUD</name>
<dbReference type="Pfam" id="PF10765">
    <property type="entry name" value="Phage_P22_NinX"/>
    <property type="match status" value="1"/>
</dbReference>
<organism evidence="1 2">
    <name type="scientific">Pseudomonas phage Medea1</name>
    <dbReference type="NCBI Taxonomy" id="2834256"/>
    <lineage>
        <taxon>Viruses</taxon>
        <taxon>Duplodnaviria</taxon>
        <taxon>Heunggongvirae</taxon>
        <taxon>Uroviricota</taxon>
        <taxon>Caudoviricetes</taxon>
        <taxon>Medeavirus</taxon>
        <taxon>Medeavirus medea1</taxon>
    </lineage>
</organism>
<keyword evidence="2" id="KW-1185">Reference proteome</keyword>
<reference evidence="1" key="1">
    <citation type="submission" date="2021-04" db="EMBL/GenBank/DDBJ databases">
        <title>A novel bacteriophage against Pseudomonas syringae pv. tomato and it's prophylactic efficacy.</title>
        <authorList>
            <person name="Skliros D."/>
            <person name="Papazoglou P."/>
            <person name="Paraskevopoulou E.G."/>
            <person name="Gkizi D."/>
            <person name="Goumas D.E."/>
            <person name="Tjamos S."/>
            <person name="Flemetakis E."/>
        </authorList>
    </citation>
    <scope>NUCLEOTIDE SEQUENCE</scope>
</reference>
<dbReference type="InterPro" id="IPR019701">
    <property type="entry name" value="Phage_P22_NinX"/>
</dbReference>
<sequence length="134" mass="14746">MSEFTEVKTDELSGEALNWAVAIAENLTAFVSPPQYGNPHLVCVMPEHVHRGGYRYSPSTDWSQIGPLIAKHRIDLTFDRDGLVFAYLCDQDGLELPSSNKWEAFGETHLIAACRAIVASVLGETVSVPKELLS</sequence>
<dbReference type="EMBL" id="MW862109">
    <property type="protein sequence ID" value="QVW29112.1"/>
    <property type="molecule type" value="Genomic_DNA"/>
</dbReference>